<keyword evidence="2" id="KW-1185">Reference proteome</keyword>
<evidence type="ECO:0000313" key="2">
    <source>
        <dbReference type="Proteomes" id="UP000299102"/>
    </source>
</evidence>
<dbReference type="AlphaFoldDB" id="A0A4C1TL56"/>
<gene>
    <name evidence="1" type="ORF">EVAR_75382_1</name>
</gene>
<name>A0A4C1TL56_EUMVA</name>
<dbReference type="EMBL" id="BGZK01000067">
    <property type="protein sequence ID" value="GBP14784.1"/>
    <property type="molecule type" value="Genomic_DNA"/>
</dbReference>
<evidence type="ECO:0000313" key="1">
    <source>
        <dbReference type="EMBL" id="GBP14784.1"/>
    </source>
</evidence>
<protein>
    <submittedName>
        <fullName evidence="1">Uncharacterized protein</fullName>
    </submittedName>
</protein>
<accession>A0A4C1TL56</accession>
<dbReference type="Proteomes" id="UP000299102">
    <property type="component" value="Unassembled WGS sequence"/>
</dbReference>
<organism evidence="1 2">
    <name type="scientific">Eumeta variegata</name>
    <name type="common">Bagworm moth</name>
    <name type="synonym">Eumeta japonica</name>
    <dbReference type="NCBI Taxonomy" id="151549"/>
    <lineage>
        <taxon>Eukaryota</taxon>
        <taxon>Metazoa</taxon>
        <taxon>Ecdysozoa</taxon>
        <taxon>Arthropoda</taxon>
        <taxon>Hexapoda</taxon>
        <taxon>Insecta</taxon>
        <taxon>Pterygota</taxon>
        <taxon>Neoptera</taxon>
        <taxon>Endopterygota</taxon>
        <taxon>Lepidoptera</taxon>
        <taxon>Glossata</taxon>
        <taxon>Ditrysia</taxon>
        <taxon>Tineoidea</taxon>
        <taxon>Psychidae</taxon>
        <taxon>Oiketicinae</taxon>
        <taxon>Eumeta</taxon>
    </lineage>
</organism>
<proteinExistence type="predicted"/>
<comment type="caution">
    <text evidence="1">The sequence shown here is derived from an EMBL/GenBank/DDBJ whole genome shotgun (WGS) entry which is preliminary data.</text>
</comment>
<reference evidence="1 2" key="1">
    <citation type="journal article" date="2019" name="Commun. Biol.">
        <title>The bagworm genome reveals a unique fibroin gene that provides high tensile strength.</title>
        <authorList>
            <person name="Kono N."/>
            <person name="Nakamura H."/>
            <person name="Ohtoshi R."/>
            <person name="Tomita M."/>
            <person name="Numata K."/>
            <person name="Arakawa K."/>
        </authorList>
    </citation>
    <scope>NUCLEOTIDE SEQUENCE [LARGE SCALE GENOMIC DNA]</scope>
</reference>
<sequence>MIIEHEIQPIRVAIEQTGTLACGMWIIKGEKGMQRKKIEITPYAKRARARARAGGKYRVYKRRAACIVITRRARDTRHRPLLDGAIGAATRDIRYQGYAARGCESIIVEWERARKAFGGPLSFR</sequence>